<evidence type="ECO:0000313" key="2">
    <source>
        <dbReference type="Proteomes" id="UP001280581"/>
    </source>
</evidence>
<proteinExistence type="predicted"/>
<dbReference type="Proteomes" id="UP001280581">
    <property type="component" value="Unassembled WGS sequence"/>
</dbReference>
<accession>A0AAN6M3X6</accession>
<sequence length="484" mass="54065">MAADISSPQSLDTIAGELVEHIMSDVAQVLGSITRYTESNLRGRDSGDNPLAAFREMSVVCKNVGPWAQELLFRAPILRRPRSSLQHIPSIVSFARTLLDRPDLGSKVRKLTIVLPSRGVAKAEVTIMMERHPTEMALIIQKATRYIILSTNLPSGLRQAWLKSLQGNSLLYALIGVILTHTPNLIHLGISADPCLVSDRPFDVLFDPFGLRHSNMMHNNHLLNAIRTGIVPPLQSVYVSDTAPVRLLGFDLLPNKPKLALEPLFYQGRAIRFSPTPTLFANVTNLSLSFGLQRHNSQMYGSKAEPIDYYGPLMASFSHLAHLSLNDFRSKGSPRIRELVPRIVNPSLLKTLIITNTHDQDSLWGCMGAFVALETLVLPMNLTWDVVYSEESPLLTLLQHFIIEGDDVNVGAKVLMLAFSKEHDGLFENLTKIDIHCPPETYNRWHADEIKDMFDFSARAGMALTVTILENWQDRQLRSIPAEL</sequence>
<reference evidence="1 2" key="1">
    <citation type="submission" date="2021-02" db="EMBL/GenBank/DDBJ databases">
        <title>Genome assembly of Pseudopithomyces chartarum.</title>
        <authorList>
            <person name="Jauregui R."/>
            <person name="Singh J."/>
            <person name="Voisey C."/>
        </authorList>
    </citation>
    <scope>NUCLEOTIDE SEQUENCE [LARGE SCALE GENOMIC DNA]</scope>
    <source>
        <strain evidence="1 2">AGR01</strain>
    </source>
</reference>
<protein>
    <submittedName>
        <fullName evidence="1">Uncharacterized protein</fullName>
    </submittedName>
</protein>
<gene>
    <name evidence="1" type="ORF">GRF29_28g1245316</name>
</gene>
<dbReference type="AlphaFoldDB" id="A0AAN6M3X6"/>
<organism evidence="1 2">
    <name type="scientific">Pseudopithomyces chartarum</name>
    <dbReference type="NCBI Taxonomy" id="1892770"/>
    <lineage>
        <taxon>Eukaryota</taxon>
        <taxon>Fungi</taxon>
        <taxon>Dikarya</taxon>
        <taxon>Ascomycota</taxon>
        <taxon>Pezizomycotina</taxon>
        <taxon>Dothideomycetes</taxon>
        <taxon>Pleosporomycetidae</taxon>
        <taxon>Pleosporales</taxon>
        <taxon>Massarineae</taxon>
        <taxon>Didymosphaeriaceae</taxon>
        <taxon>Pseudopithomyces</taxon>
    </lineage>
</organism>
<name>A0AAN6M3X6_9PLEO</name>
<keyword evidence="2" id="KW-1185">Reference proteome</keyword>
<evidence type="ECO:0000313" key="1">
    <source>
        <dbReference type="EMBL" id="KAK3213856.1"/>
    </source>
</evidence>
<dbReference type="EMBL" id="WVTA01000004">
    <property type="protein sequence ID" value="KAK3213856.1"/>
    <property type="molecule type" value="Genomic_DNA"/>
</dbReference>
<comment type="caution">
    <text evidence="1">The sequence shown here is derived from an EMBL/GenBank/DDBJ whole genome shotgun (WGS) entry which is preliminary data.</text>
</comment>